<dbReference type="Proteomes" id="UP000054477">
    <property type="component" value="Unassembled WGS sequence"/>
</dbReference>
<dbReference type="STRING" id="1095629.A0A0C9WSZ6"/>
<protein>
    <recommendedName>
        <fullName evidence="6">FAD-dependent oxidoreductase 2 FAD-binding domain-containing protein</fullName>
    </recommendedName>
</protein>
<keyword evidence="4" id="KW-0503">Monooxygenase</keyword>
<feature type="domain" description="FAD-dependent oxidoreductase 2 FAD-binding" evidence="6">
    <location>
        <begin position="17"/>
        <end position="47"/>
    </location>
</feature>
<organism evidence="7 8">
    <name type="scientific">Laccaria amethystina LaAM-08-1</name>
    <dbReference type="NCBI Taxonomy" id="1095629"/>
    <lineage>
        <taxon>Eukaryota</taxon>
        <taxon>Fungi</taxon>
        <taxon>Dikarya</taxon>
        <taxon>Basidiomycota</taxon>
        <taxon>Agaricomycotina</taxon>
        <taxon>Agaricomycetes</taxon>
        <taxon>Agaricomycetidae</taxon>
        <taxon>Agaricales</taxon>
        <taxon>Agaricineae</taxon>
        <taxon>Hydnangiaceae</taxon>
        <taxon>Laccaria</taxon>
    </lineage>
</organism>
<gene>
    <name evidence="7" type="ORF">K443DRAFT_677995</name>
</gene>
<evidence type="ECO:0000256" key="2">
    <source>
        <dbReference type="ARBA" id="ARBA00022630"/>
    </source>
</evidence>
<dbReference type="PANTHER" id="PTHR13789:SF236">
    <property type="entry name" value="MONOOXYGENASE, PUTATIVE (AFU_ORTHOLOGUE AFUA_6G12060)-RELATED"/>
    <property type="match status" value="1"/>
</dbReference>
<dbReference type="Pfam" id="PF00890">
    <property type="entry name" value="FAD_binding_2"/>
    <property type="match status" value="1"/>
</dbReference>
<proteinExistence type="inferred from homology"/>
<evidence type="ECO:0000259" key="6">
    <source>
        <dbReference type="Pfam" id="PF00890"/>
    </source>
</evidence>
<dbReference type="PANTHER" id="PTHR13789">
    <property type="entry name" value="MONOOXYGENASE"/>
    <property type="match status" value="1"/>
</dbReference>
<dbReference type="GO" id="GO:0004497">
    <property type="term" value="F:monooxygenase activity"/>
    <property type="evidence" value="ECO:0007669"/>
    <property type="project" value="UniProtKB-KW"/>
</dbReference>
<reference evidence="7 8" key="1">
    <citation type="submission" date="2014-04" db="EMBL/GenBank/DDBJ databases">
        <authorList>
            <consortium name="DOE Joint Genome Institute"/>
            <person name="Kuo A."/>
            <person name="Kohler A."/>
            <person name="Nagy L.G."/>
            <person name="Floudas D."/>
            <person name="Copeland A."/>
            <person name="Barry K.W."/>
            <person name="Cichocki N."/>
            <person name="Veneault-Fourrey C."/>
            <person name="LaButti K."/>
            <person name="Lindquist E.A."/>
            <person name="Lipzen A."/>
            <person name="Lundell T."/>
            <person name="Morin E."/>
            <person name="Murat C."/>
            <person name="Sun H."/>
            <person name="Tunlid A."/>
            <person name="Henrissat B."/>
            <person name="Grigoriev I.V."/>
            <person name="Hibbett D.S."/>
            <person name="Martin F."/>
            <person name="Nordberg H.P."/>
            <person name="Cantor M.N."/>
            <person name="Hua S.X."/>
        </authorList>
    </citation>
    <scope>NUCLEOTIDE SEQUENCE [LARGE SCALE GENOMIC DNA]</scope>
    <source>
        <strain evidence="7 8">LaAM-08-1</strain>
    </source>
</reference>
<dbReference type="InterPro" id="IPR050493">
    <property type="entry name" value="FAD-dep_Monooxygenase_BioMet"/>
</dbReference>
<dbReference type="EMBL" id="KN838599">
    <property type="protein sequence ID" value="KIK02000.1"/>
    <property type="molecule type" value="Genomic_DNA"/>
</dbReference>
<accession>A0A0C9WSZ6</accession>
<evidence type="ECO:0000256" key="4">
    <source>
        <dbReference type="ARBA" id="ARBA00023033"/>
    </source>
</evidence>
<comment type="similarity">
    <text evidence="1">Belongs to the paxM FAD-dependent monooxygenase family.</text>
</comment>
<dbReference type="Gene3D" id="3.50.50.60">
    <property type="entry name" value="FAD/NAD(P)-binding domain"/>
    <property type="match status" value="1"/>
</dbReference>
<dbReference type="SUPFAM" id="SSF51905">
    <property type="entry name" value="FAD/NAD(P)-binding domain"/>
    <property type="match status" value="1"/>
</dbReference>
<feature type="region of interest" description="Disordered" evidence="5">
    <location>
        <begin position="188"/>
        <end position="225"/>
    </location>
</feature>
<name>A0A0C9WSZ6_9AGAR</name>
<evidence type="ECO:0000256" key="3">
    <source>
        <dbReference type="ARBA" id="ARBA00023002"/>
    </source>
</evidence>
<dbReference type="AlphaFoldDB" id="A0A0C9WSZ6"/>
<keyword evidence="2" id="KW-0285">Flavoprotein</keyword>
<dbReference type="InterPro" id="IPR036188">
    <property type="entry name" value="FAD/NAD-bd_sf"/>
</dbReference>
<evidence type="ECO:0000256" key="5">
    <source>
        <dbReference type="SAM" id="MobiDB-lite"/>
    </source>
</evidence>
<dbReference type="InterPro" id="IPR003953">
    <property type="entry name" value="FAD-dep_OxRdtase_2_FAD-bd"/>
</dbReference>
<sequence>MHPSGSSLPSNSSGIKVIIIGCGIAGLGCAIACTQKGHKVVVFQKSECNSDLKSLADDISLPSFLSRPHVEFRLQLVTPTPKVGRPFEGWDPGEKIHSLRRIPNLLHLGVQPLPDHEHDSYVYITQMHELLLAHALSIGVEMRTGLNVIAYRQNEIVRKAGIALDNGERIEGDVVVCVGAGNFEREDIPGEANAAEKKFSPSENNPSFDTRDHGDDISRSRPFNKEDVAYPWTGSDVHFDTSGQSGKAFTHGEEANRLSTTFEAGRSTSVNVSSSSSKAQSTSTVDWTYRDPLRTWADGRLLIIGSPLVSTDAHDTSQAIEDGVVLAVTLHLAGKHNVPLAVKAWERIRYVHSSPFFPSFFFLDPSAPIWSSFPSLSGVCQSI</sequence>
<reference evidence="8" key="2">
    <citation type="submission" date="2015-01" db="EMBL/GenBank/DDBJ databases">
        <title>Evolutionary Origins and Diversification of the Mycorrhizal Mutualists.</title>
        <authorList>
            <consortium name="DOE Joint Genome Institute"/>
            <consortium name="Mycorrhizal Genomics Consortium"/>
            <person name="Kohler A."/>
            <person name="Kuo A."/>
            <person name="Nagy L.G."/>
            <person name="Floudas D."/>
            <person name="Copeland A."/>
            <person name="Barry K.W."/>
            <person name="Cichocki N."/>
            <person name="Veneault-Fourrey C."/>
            <person name="LaButti K."/>
            <person name="Lindquist E.A."/>
            <person name="Lipzen A."/>
            <person name="Lundell T."/>
            <person name="Morin E."/>
            <person name="Murat C."/>
            <person name="Riley R."/>
            <person name="Ohm R."/>
            <person name="Sun H."/>
            <person name="Tunlid A."/>
            <person name="Henrissat B."/>
            <person name="Grigoriev I.V."/>
            <person name="Hibbett D.S."/>
            <person name="Martin F."/>
        </authorList>
    </citation>
    <scope>NUCLEOTIDE SEQUENCE [LARGE SCALE GENOMIC DNA]</scope>
    <source>
        <strain evidence="8">LaAM-08-1</strain>
    </source>
</reference>
<evidence type="ECO:0000313" key="8">
    <source>
        <dbReference type="Proteomes" id="UP000054477"/>
    </source>
</evidence>
<feature type="compositionally biased region" description="Basic and acidic residues" evidence="5">
    <location>
        <begin position="209"/>
        <end position="225"/>
    </location>
</feature>
<dbReference type="HOGENOM" id="CLU_721734_0_0_1"/>
<feature type="compositionally biased region" description="Basic and acidic residues" evidence="5">
    <location>
        <begin position="188"/>
        <end position="200"/>
    </location>
</feature>
<evidence type="ECO:0000313" key="7">
    <source>
        <dbReference type="EMBL" id="KIK02000.1"/>
    </source>
</evidence>
<dbReference type="OrthoDB" id="9993796at2759"/>
<keyword evidence="3" id="KW-0560">Oxidoreductase</keyword>
<keyword evidence="8" id="KW-1185">Reference proteome</keyword>
<evidence type="ECO:0000256" key="1">
    <source>
        <dbReference type="ARBA" id="ARBA00007992"/>
    </source>
</evidence>